<dbReference type="InterPro" id="IPR017896">
    <property type="entry name" value="4Fe4S_Fe-S-bd"/>
</dbReference>
<dbReference type="NCBIfam" id="TIGR02175">
    <property type="entry name" value="PorC_KorC"/>
    <property type="match status" value="1"/>
</dbReference>
<dbReference type="GO" id="GO:0051539">
    <property type="term" value="F:4 iron, 4 sulfur cluster binding"/>
    <property type="evidence" value="ECO:0007669"/>
    <property type="project" value="InterPro"/>
</dbReference>
<evidence type="ECO:0000256" key="3">
    <source>
        <dbReference type="ARBA" id="ARBA00023004"/>
    </source>
</evidence>
<evidence type="ECO:0000313" key="6">
    <source>
        <dbReference type="EMBL" id="OFW57530.1"/>
    </source>
</evidence>
<dbReference type="SUPFAM" id="SSF54862">
    <property type="entry name" value="4Fe-4S ferredoxins"/>
    <property type="match status" value="1"/>
</dbReference>
<comment type="caution">
    <text evidence="6">The sequence shown here is derived from an EMBL/GenBank/DDBJ whole genome shotgun (WGS) entry which is preliminary data.</text>
</comment>
<dbReference type="GO" id="GO:0046872">
    <property type="term" value="F:metal ion binding"/>
    <property type="evidence" value="ECO:0007669"/>
    <property type="project" value="UniProtKB-KW"/>
</dbReference>
<name>A0A1F2WKX9_9ACTN</name>
<evidence type="ECO:0000256" key="2">
    <source>
        <dbReference type="ARBA" id="ARBA00023002"/>
    </source>
</evidence>
<dbReference type="NCBIfam" id="NF006321">
    <property type="entry name" value="PRK08534.1"/>
    <property type="match status" value="1"/>
</dbReference>
<feature type="domain" description="4Fe-4S ferredoxin-type" evidence="5">
    <location>
        <begin position="234"/>
        <end position="262"/>
    </location>
</feature>
<dbReference type="Gene3D" id="3.30.70.3270">
    <property type="match status" value="1"/>
</dbReference>
<dbReference type="InterPro" id="IPR019752">
    <property type="entry name" value="Pyrv/ketoisovalerate_OxRed_cat"/>
</dbReference>
<dbReference type="STRING" id="1797197.A2Y75_10140"/>
<dbReference type="EMBL" id="MELK01000032">
    <property type="protein sequence ID" value="OFW57530.1"/>
    <property type="molecule type" value="Genomic_DNA"/>
</dbReference>
<dbReference type="PROSITE" id="PS51379">
    <property type="entry name" value="4FE4S_FER_2"/>
    <property type="match status" value="2"/>
</dbReference>
<dbReference type="PANTHER" id="PTHR43366:SF1">
    <property type="entry name" value="PYRUVATE SYNTHASE SUBUNIT PORC"/>
    <property type="match status" value="1"/>
</dbReference>
<evidence type="ECO:0000256" key="4">
    <source>
        <dbReference type="ARBA" id="ARBA00023014"/>
    </source>
</evidence>
<dbReference type="Gene3D" id="3.30.70.20">
    <property type="match status" value="1"/>
</dbReference>
<reference evidence="6 7" key="1">
    <citation type="journal article" date="2016" name="Nat. Commun.">
        <title>Thousands of microbial genomes shed light on interconnected biogeochemical processes in an aquifer system.</title>
        <authorList>
            <person name="Anantharaman K."/>
            <person name="Brown C.T."/>
            <person name="Hug L.A."/>
            <person name="Sharon I."/>
            <person name="Castelle C.J."/>
            <person name="Probst A.J."/>
            <person name="Thomas B.C."/>
            <person name="Singh A."/>
            <person name="Wilkins M.J."/>
            <person name="Karaoz U."/>
            <person name="Brodie E.L."/>
            <person name="Williams K.H."/>
            <person name="Hubbard S.S."/>
            <person name="Banfield J.F."/>
        </authorList>
    </citation>
    <scope>NUCLEOTIDE SEQUENCE [LARGE SCALE GENOMIC DNA]</scope>
</reference>
<dbReference type="InterPro" id="IPR017900">
    <property type="entry name" value="4Fe4S_Fe_S_CS"/>
</dbReference>
<accession>A0A1F2WKX9</accession>
<proteinExistence type="predicted"/>
<protein>
    <recommendedName>
        <fullName evidence="5">4Fe-4S ferredoxin-type domain-containing protein</fullName>
    </recommendedName>
</protein>
<dbReference type="InterPro" id="IPR002869">
    <property type="entry name" value="Pyrv_flavodox_OxRed_cen"/>
</dbReference>
<evidence type="ECO:0000259" key="5">
    <source>
        <dbReference type="PROSITE" id="PS51379"/>
    </source>
</evidence>
<gene>
    <name evidence="6" type="ORF">A2Y75_10140</name>
</gene>
<organism evidence="6 7">
    <name type="scientific">Candidatus Solincola sediminis</name>
    <dbReference type="NCBI Taxonomy" id="1797199"/>
    <lineage>
        <taxon>Bacteria</taxon>
        <taxon>Bacillati</taxon>
        <taxon>Actinomycetota</taxon>
        <taxon>Candidatus Geothermincolia</taxon>
        <taxon>Candidatus Geothermincolales</taxon>
        <taxon>Candidatus Geothermincolaceae</taxon>
        <taxon>Candidatus Solincola</taxon>
    </lineage>
</organism>
<keyword evidence="4" id="KW-0411">Iron-sulfur</keyword>
<keyword evidence="2" id="KW-0560">Oxidoreductase</keyword>
<sequence length="294" mass="32082">MKEIRIHGRGGQGAVLAAELLIVAAFEDHKYGQAFPAFGGERRGAPVQAFIRMDERPVRLRYRVAAPDWIIVLDSSLLEIADVMQGLRPDGLVVINSERPPLSLPWTQDAWVCCIPATRIALESLGQPLVNTAMLGAFSAATGAVSLGAVQTAFHRRFPGELGEKNSRAAQAAFDWFHQMGVVPVKVTKSRPAFALAPWKTSGGLGAQGQPIHFAAVTGPRTALAYHTGAWRYNRPIFDLEKCTGCGFCEMYCPDTCILMENKKYYADYEYCKGCGICARECPADAIQMVVEEG</sequence>
<dbReference type="InterPro" id="IPR011898">
    <property type="entry name" value="PorD_KorD"/>
</dbReference>
<dbReference type="Pfam" id="PF01558">
    <property type="entry name" value="POR"/>
    <property type="match status" value="1"/>
</dbReference>
<keyword evidence="1" id="KW-0479">Metal-binding</keyword>
<dbReference type="PROSITE" id="PS00198">
    <property type="entry name" value="4FE4S_FER_1"/>
    <property type="match status" value="2"/>
</dbReference>
<dbReference type="Pfam" id="PF14697">
    <property type="entry name" value="Fer4_21"/>
    <property type="match status" value="1"/>
</dbReference>
<dbReference type="AlphaFoldDB" id="A0A1F2WKX9"/>
<keyword evidence="3" id="KW-0408">Iron</keyword>
<dbReference type="Proteomes" id="UP000177876">
    <property type="component" value="Unassembled WGS sequence"/>
</dbReference>
<dbReference type="GO" id="GO:0016625">
    <property type="term" value="F:oxidoreductase activity, acting on the aldehyde or oxo group of donors, iron-sulfur protein as acceptor"/>
    <property type="evidence" value="ECO:0007669"/>
    <property type="project" value="InterPro"/>
</dbReference>
<evidence type="ECO:0000313" key="7">
    <source>
        <dbReference type="Proteomes" id="UP000177876"/>
    </source>
</evidence>
<dbReference type="NCBIfam" id="TIGR02179">
    <property type="entry name" value="PorD_KorD"/>
    <property type="match status" value="1"/>
</dbReference>
<dbReference type="InterPro" id="IPR051626">
    <property type="entry name" value="Oxidoreductase_gamma_subunit"/>
</dbReference>
<dbReference type="SUPFAM" id="SSF53323">
    <property type="entry name" value="Pyruvate-ferredoxin oxidoreductase, PFOR, domain III"/>
    <property type="match status" value="1"/>
</dbReference>
<dbReference type="Gene3D" id="3.40.920.10">
    <property type="entry name" value="Pyruvate-ferredoxin oxidoreductase, PFOR, domain III"/>
    <property type="match status" value="1"/>
</dbReference>
<evidence type="ECO:0000256" key="1">
    <source>
        <dbReference type="ARBA" id="ARBA00022723"/>
    </source>
</evidence>
<feature type="domain" description="4Fe-4S ferredoxin-type" evidence="5">
    <location>
        <begin position="263"/>
        <end position="292"/>
    </location>
</feature>
<dbReference type="PANTHER" id="PTHR43366">
    <property type="entry name" value="PYRUVATE SYNTHASE SUBUNIT PORC"/>
    <property type="match status" value="1"/>
</dbReference>
<dbReference type="InterPro" id="IPR011894">
    <property type="entry name" value="PorC_KorC"/>
</dbReference>